<dbReference type="PANTHER" id="PTHR36853">
    <property type="entry name" value="EXPRESSED PROTEIN"/>
    <property type="match status" value="1"/>
</dbReference>
<keyword evidence="2" id="KW-0732">Signal</keyword>
<accession>A0AAF0JDQ2</accession>
<proteinExistence type="predicted"/>
<evidence type="ECO:0000313" key="4">
    <source>
        <dbReference type="EMBL" id="WFD42614.1"/>
    </source>
</evidence>
<keyword evidence="1" id="KW-0472">Membrane</keyword>
<dbReference type="GO" id="GO:0005783">
    <property type="term" value="C:endoplasmic reticulum"/>
    <property type="evidence" value="ECO:0007669"/>
    <property type="project" value="TreeGrafter"/>
</dbReference>
<evidence type="ECO:0000256" key="1">
    <source>
        <dbReference type="SAM" id="Phobius"/>
    </source>
</evidence>
<sequence>MLSLWYALAFVAAPAAVWAQLTTIYLPSSIVSTARLVEIDLPDAHQVLSHHLGVDDQVLKAPKSDSEAIWHHLPNDAAKYDYSELFKPSSGLVLTFQGLEDEADLFGENLFATHTISHTKDASFDALARLYAKITGGIQHLVHDSGDALSKWKNQLATLSELASDDTKLSFDAVDQIRLDSLKAVREQYGAESPVFKDAKRELKAVVDRLAEKMTRNSLPFALVHTPMEDLSQYTRRSQEGLDAGIAPFIAPAHRIGGPMPRLNVTLGKTNVCYKQAQDLEWATAKCSGHGVPIESSKGGQKCWRCQCTPTKTKQRIINWAGNACEKQDKSELTLLIIGTVALLFVSTVGTIALLYNEGKNVLPGTLSSVSLSS</sequence>
<dbReference type="AlphaFoldDB" id="A0AAF0JDQ2"/>
<dbReference type="EMBL" id="CP118375">
    <property type="protein sequence ID" value="WFD42614.1"/>
    <property type="molecule type" value="Genomic_DNA"/>
</dbReference>
<reference evidence="4" key="1">
    <citation type="submission" date="2023-02" db="EMBL/GenBank/DDBJ databases">
        <title>Mating type loci evolution in Malassezia.</title>
        <authorList>
            <person name="Coelho M.A."/>
        </authorList>
    </citation>
    <scope>NUCLEOTIDE SEQUENCE</scope>
    <source>
        <strain evidence="4">CBS 14136</strain>
    </source>
</reference>
<evidence type="ECO:0000256" key="2">
    <source>
        <dbReference type="SAM" id="SignalP"/>
    </source>
</evidence>
<dbReference type="Proteomes" id="UP001214628">
    <property type="component" value="Chromosome 1"/>
</dbReference>
<keyword evidence="1" id="KW-1133">Transmembrane helix</keyword>
<evidence type="ECO:0000259" key="3">
    <source>
        <dbReference type="Pfam" id="PF12955"/>
    </source>
</evidence>
<feature type="domain" description="Vacuolar sorting protein Vps3844 C-terminal" evidence="3">
    <location>
        <begin position="273"/>
        <end position="368"/>
    </location>
</feature>
<protein>
    <recommendedName>
        <fullName evidence="3">Vacuolar sorting protein Vps3844 C-terminal domain-containing protein</fullName>
    </recommendedName>
</protein>
<dbReference type="InterPro" id="IPR053065">
    <property type="entry name" value="Archenteron_Induction-Rel"/>
</dbReference>
<name>A0AAF0JDQ2_9BASI</name>
<dbReference type="PANTHER" id="PTHR36853:SF1">
    <property type="entry name" value="DUF3844 DOMAIN-CONTAINING PROTEIN"/>
    <property type="match status" value="1"/>
</dbReference>
<feature type="transmembrane region" description="Helical" evidence="1">
    <location>
        <begin position="333"/>
        <end position="356"/>
    </location>
</feature>
<dbReference type="Pfam" id="PF12955">
    <property type="entry name" value="Vps3844_C"/>
    <property type="match status" value="1"/>
</dbReference>
<feature type="chain" id="PRO_5041980252" description="Vacuolar sorting protein Vps3844 C-terminal domain-containing protein" evidence="2">
    <location>
        <begin position="20"/>
        <end position="374"/>
    </location>
</feature>
<evidence type="ECO:0000313" key="5">
    <source>
        <dbReference type="Proteomes" id="UP001214628"/>
    </source>
</evidence>
<keyword evidence="5" id="KW-1185">Reference proteome</keyword>
<organism evidence="4 5">
    <name type="scientific">Malassezia psittaci</name>
    <dbReference type="NCBI Taxonomy" id="1821823"/>
    <lineage>
        <taxon>Eukaryota</taxon>
        <taxon>Fungi</taxon>
        <taxon>Dikarya</taxon>
        <taxon>Basidiomycota</taxon>
        <taxon>Ustilaginomycotina</taxon>
        <taxon>Malasseziomycetes</taxon>
        <taxon>Malasseziales</taxon>
        <taxon>Malasseziaceae</taxon>
        <taxon>Malassezia</taxon>
    </lineage>
</organism>
<keyword evidence="1" id="KW-0812">Transmembrane</keyword>
<dbReference type="InterPro" id="IPR024382">
    <property type="entry name" value="Vps3844_C"/>
</dbReference>
<feature type="signal peptide" evidence="2">
    <location>
        <begin position="1"/>
        <end position="19"/>
    </location>
</feature>
<gene>
    <name evidence="4" type="ORF">MPSI1_001260</name>
</gene>